<sequence length="258" mass="29290">MPRCVRPVSITGYYHVFDRGNSKQIIFEDDSDRYRFLSDISDRFARHEVAVLAWCLMDNHFHLMVDDPFDNLSKAMQCALTAYAKYFNGKTGRTGHLFDNRYSRVAVESDAQAVQLLDYIHLNPVKGALDSLDAYRWSSYKAYQLGYDPFDICDAAPMLDIVGGSRCYCEHLEEVAGRIWSMEVLPRRRIPDEEALSVAREVLPSIDPALLKALPRPERDACLLRLRRAHLTVKQIARITGIGATSVTKATADWKDAA</sequence>
<dbReference type="Gene3D" id="3.30.70.1290">
    <property type="entry name" value="Transposase IS200-like"/>
    <property type="match status" value="1"/>
</dbReference>
<dbReference type="SMART" id="SM01321">
    <property type="entry name" value="Y1_Tnp"/>
    <property type="match status" value="1"/>
</dbReference>
<organism evidence="2 3">
    <name type="scientific">Collinsella aerofaciens</name>
    <dbReference type="NCBI Taxonomy" id="74426"/>
    <lineage>
        <taxon>Bacteria</taxon>
        <taxon>Bacillati</taxon>
        <taxon>Actinomycetota</taxon>
        <taxon>Coriobacteriia</taxon>
        <taxon>Coriobacteriales</taxon>
        <taxon>Coriobacteriaceae</taxon>
        <taxon>Collinsella</taxon>
    </lineage>
</organism>
<dbReference type="Pfam" id="PF01797">
    <property type="entry name" value="Y1_Tnp"/>
    <property type="match status" value="1"/>
</dbReference>
<evidence type="ECO:0000313" key="3">
    <source>
        <dbReference type="Proteomes" id="UP000095468"/>
    </source>
</evidence>
<dbReference type="SUPFAM" id="SSF143422">
    <property type="entry name" value="Transposase IS200-like"/>
    <property type="match status" value="1"/>
</dbReference>
<dbReference type="GO" id="GO:0003677">
    <property type="term" value="F:DNA binding"/>
    <property type="evidence" value="ECO:0007669"/>
    <property type="project" value="InterPro"/>
</dbReference>
<evidence type="ECO:0000313" key="2">
    <source>
        <dbReference type="EMBL" id="CUN36270.1"/>
    </source>
</evidence>
<accession>A0A173WB71</accession>
<dbReference type="AlphaFoldDB" id="A0A173WB71"/>
<dbReference type="InterPro" id="IPR002686">
    <property type="entry name" value="Transposase_17"/>
</dbReference>
<dbReference type="GO" id="GO:0004803">
    <property type="term" value="F:transposase activity"/>
    <property type="evidence" value="ECO:0007669"/>
    <property type="project" value="InterPro"/>
</dbReference>
<feature type="domain" description="Transposase IS200-like" evidence="1">
    <location>
        <begin position="9"/>
        <end position="123"/>
    </location>
</feature>
<reference evidence="2 3" key="1">
    <citation type="submission" date="2015-09" db="EMBL/GenBank/DDBJ databases">
        <authorList>
            <consortium name="Pathogen Informatics"/>
        </authorList>
    </citation>
    <scope>NUCLEOTIDE SEQUENCE [LARGE SCALE GENOMIC DNA]</scope>
    <source>
        <strain evidence="2 3">2789STDY5608823</strain>
    </source>
</reference>
<dbReference type="RefSeq" id="WP_055285143.1">
    <property type="nucleotide sequence ID" value="NZ_CYYP01000001.1"/>
</dbReference>
<proteinExistence type="predicted"/>
<protein>
    <submittedName>
        <fullName evidence="2">Transposase and inactivated derivatives</fullName>
    </submittedName>
</protein>
<dbReference type="GO" id="GO:0006313">
    <property type="term" value="P:DNA transposition"/>
    <property type="evidence" value="ECO:0007669"/>
    <property type="project" value="InterPro"/>
</dbReference>
<dbReference type="InterPro" id="IPR036515">
    <property type="entry name" value="Transposase_17_sf"/>
</dbReference>
<dbReference type="PANTHER" id="PTHR34322:SF2">
    <property type="entry name" value="TRANSPOSASE IS200-LIKE DOMAIN-CONTAINING PROTEIN"/>
    <property type="match status" value="1"/>
</dbReference>
<dbReference type="PANTHER" id="PTHR34322">
    <property type="entry name" value="TRANSPOSASE, Y1_TNP DOMAIN-CONTAINING"/>
    <property type="match status" value="1"/>
</dbReference>
<dbReference type="EMBL" id="CYYP01000001">
    <property type="protein sequence ID" value="CUN36270.1"/>
    <property type="molecule type" value="Genomic_DNA"/>
</dbReference>
<name>A0A173WB71_9ACTN</name>
<gene>
    <name evidence="2" type="ORF">ERS852381_00068</name>
</gene>
<evidence type="ECO:0000259" key="1">
    <source>
        <dbReference type="SMART" id="SM01321"/>
    </source>
</evidence>
<dbReference type="Proteomes" id="UP000095468">
    <property type="component" value="Unassembled WGS sequence"/>
</dbReference>